<evidence type="ECO:0000313" key="2">
    <source>
        <dbReference type="Proteomes" id="UP000245765"/>
    </source>
</evidence>
<reference evidence="2" key="1">
    <citation type="submission" date="2018-05" db="EMBL/GenBank/DDBJ databases">
        <authorList>
            <person name="Du Z."/>
            <person name="Wang X."/>
        </authorList>
    </citation>
    <scope>NUCLEOTIDE SEQUENCE [LARGE SCALE GENOMIC DNA]</scope>
    <source>
        <strain evidence="2">CQN31</strain>
    </source>
</reference>
<dbReference type="EMBL" id="QGNA01000005">
    <property type="protein sequence ID" value="PWS34849.1"/>
    <property type="molecule type" value="Genomic_DNA"/>
</dbReference>
<keyword evidence="2" id="KW-1185">Reference proteome</keyword>
<evidence type="ECO:0000313" key="1">
    <source>
        <dbReference type="EMBL" id="PWS34849.1"/>
    </source>
</evidence>
<protein>
    <submittedName>
        <fullName evidence="1">Uncharacterized protein</fullName>
    </submittedName>
</protein>
<organism evidence="1 2">
    <name type="scientific">Falsiroseomonas bella</name>
    <dbReference type="NCBI Taxonomy" id="2184016"/>
    <lineage>
        <taxon>Bacteria</taxon>
        <taxon>Pseudomonadati</taxon>
        <taxon>Pseudomonadota</taxon>
        <taxon>Alphaproteobacteria</taxon>
        <taxon>Acetobacterales</taxon>
        <taxon>Roseomonadaceae</taxon>
        <taxon>Falsiroseomonas</taxon>
    </lineage>
</organism>
<sequence>MQPAEGLAAQPAPRFITLCMGRADGQRALVARSAAEAAAALQLAGETPVLLLSAPGAAASLGPAGWLALVAAARAAAPEATARDALCCGDGAGHALAALRAGCRLLVLDPACPAYAAVAAAANECGAVLLPQRPAALDLTGLDLRRPGGRALLMAWLAADAPAPDDSGGAKG</sequence>
<proteinExistence type="predicted"/>
<accession>A0A317FAA5</accession>
<comment type="caution">
    <text evidence="1">The sequence shown here is derived from an EMBL/GenBank/DDBJ whole genome shotgun (WGS) entry which is preliminary data.</text>
</comment>
<name>A0A317FAA5_9PROT</name>
<dbReference type="RefSeq" id="WP_109872490.1">
    <property type="nucleotide sequence ID" value="NZ_QGNA01000005.1"/>
</dbReference>
<gene>
    <name evidence="1" type="ORF">DFH01_21070</name>
</gene>
<dbReference type="Proteomes" id="UP000245765">
    <property type="component" value="Unassembled WGS sequence"/>
</dbReference>
<dbReference type="AlphaFoldDB" id="A0A317FAA5"/>